<name>A0AAV9ISN1_CYACA</name>
<dbReference type="AlphaFoldDB" id="A0AAV9ISN1"/>
<dbReference type="InterPro" id="IPR015943">
    <property type="entry name" value="WD40/YVTN_repeat-like_dom_sf"/>
</dbReference>
<dbReference type="InterPro" id="IPR036322">
    <property type="entry name" value="WD40_repeat_dom_sf"/>
</dbReference>
<gene>
    <name evidence="2" type="ORF">CDCA_CDCA03G1121</name>
</gene>
<evidence type="ECO:0000313" key="2">
    <source>
        <dbReference type="EMBL" id="KAK4535096.1"/>
    </source>
</evidence>
<dbReference type="SMART" id="SM00320">
    <property type="entry name" value="WD40"/>
    <property type="match status" value="4"/>
</dbReference>
<dbReference type="Gene3D" id="2.130.10.10">
    <property type="entry name" value="YVTN repeat-like/Quinoprotein amine dehydrogenase"/>
    <property type="match status" value="2"/>
</dbReference>
<dbReference type="Pfam" id="PF00400">
    <property type="entry name" value="WD40"/>
    <property type="match status" value="2"/>
</dbReference>
<reference evidence="2 3" key="1">
    <citation type="submission" date="2022-07" db="EMBL/GenBank/DDBJ databases">
        <title>Genome-wide signatures of adaptation to extreme environments.</title>
        <authorList>
            <person name="Cho C.H."/>
            <person name="Yoon H.S."/>
        </authorList>
    </citation>
    <scope>NUCLEOTIDE SEQUENCE [LARGE SCALE GENOMIC DNA]</scope>
    <source>
        <strain evidence="2 3">DBV 063 E5</strain>
    </source>
</reference>
<dbReference type="SUPFAM" id="SSF50978">
    <property type="entry name" value="WD40 repeat-like"/>
    <property type="match status" value="1"/>
</dbReference>
<dbReference type="Proteomes" id="UP001301350">
    <property type="component" value="Unassembled WGS sequence"/>
</dbReference>
<dbReference type="PANTHER" id="PTHR19855">
    <property type="entry name" value="WD40 REPEAT PROTEIN 12, 37"/>
    <property type="match status" value="1"/>
</dbReference>
<organism evidence="2 3">
    <name type="scientific">Cyanidium caldarium</name>
    <name type="common">Red alga</name>
    <dbReference type="NCBI Taxonomy" id="2771"/>
    <lineage>
        <taxon>Eukaryota</taxon>
        <taxon>Rhodophyta</taxon>
        <taxon>Bangiophyceae</taxon>
        <taxon>Cyanidiales</taxon>
        <taxon>Cyanidiaceae</taxon>
        <taxon>Cyanidium</taxon>
    </lineage>
</organism>
<evidence type="ECO:0008006" key="4">
    <source>
        <dbReference type="Google" id="ProtNLM"/>
    </source>
</evidence>
<evidence type="ECO:0000313" key="3">
    <source>
        <dbReference type="Proteomes" id="UP001301350"/>
    </source>
</evidence>
<accession>A0AAV9ISN1</accession>
<comment type="caution">
    <text evidence="2">The sequence shown here is derived from an EMBL/GenBank/DDBJ whole genome shotgun (WGS) entry which is preliminary data.</text>
</comment>
<sequence length="529" mass="56627">MEYTVRFRDRTGVDRYAVVDGVELTVPGSIGRVGLSRIMDKLLEGEGAEEPSTAVWDFAVIGDERKERQEEMTGAGDALTVRGTLLRSPLQLFCERRGISAEVVLEVEYFPRIGVQDSVAAKATTDADDWIWNLASGDTLGVGECGMRPMTILSCSMRGQVRAWCVSRDGLEEKVAFALTSCTGYVRSTVCWPTAGSTSLHDASQSGRSNRGPASASPAQMDALFGTSTGQVVAGSIGADECWRPRVFEPPTSLSMSSDSSTAFATTYRGESIEAMAPSAGGNRLLVGDAAGSMSLWQLPPEEDITDNGGDRRPPENITPLKVGVVTEFTGHAPQMPIRSVQWPERDASHCWSASWDGTVRLWDVERGVCVTSLPVTDARPNAMQVRATNEGVGTLLLPLVACTDGSVRVLDARDGSGSGSTAVKVRDAHERAFASDCAWRSSGALTAASTGYDGAVRLWDLRYAGSSSAGIYAGNRVTCMIWEDRRAETARLRCAFCRRGHCLVTGDADGQVRAFFLGAEVMPHASGP</sequence>
<protein>
    <recommendedName>
        <fullName evidence="4">Ribosome biogenesis protein WDR12 homolog</fullName>
    </recommendedName>
</protein>
<evidence type="ECO:0000256" key="1">
    <source>
        <dbReference type="PROSITE-ProRule" id="PRU00221"/>
    </source>
</evidence>
<keyword evidence="3" id="KW-1185">Reference proteome</keyword>
<dbReference type="InterPro" id="IPR001680">
    <property type="entry name" value="WD40_rpt"/>
</dbReference>
<proteinExistence type="predicted"/>
<keyword evidence="1" id="KW-0853">WD repeat</keyword>
<dbReference type="EMBL" id="JANCYW010000003">
    <property type="protein sequence ID" value="KAK4535096.1"/>
    <property type="molecule type" value="Genomic_DNA"/>
</dbReference>
<dbReference type="PANTHER" id="PTHR19855:SF11">
    <property type="entry name" value="RIBOSOME BIOGENESIS PROTEIN WDR12"/>
    <property type="match status" value="1"/>
</dbReference>
<feature type="repeat" description="WD" evidence="1">
    <location>
        <begin position="353"/>
        <end position="373"/>
    </location>
</feature>
<dbReference type="PROSITE" id="PS50082">
    <property type="entry name" value="WD_REPEATS_2"/>
    <property type="match status" value="1"/>
</dbReference>